<dbReference type="Proteomes" id="UP000645517">
    <property type="component" value="Unassembled WGS sequence"/>
</dbReference>
<evidence type="ECO:0008006" key="4">
    <source>
        <dbReference type="Google" id="ProtNLM"/>
    </source>
</evidence>
<keyword evidence="1" id="KW-0812">Transmembrane</keyword>
<keyword evidence="1" id="KW-1133">Transmembrane helix</keyword>
<protein>
    <recommendedName>
        <fullName evidence="4">SHOCT domain-containing protein</fullName>
    </recommendedName>
</protein>
<evidence type="ECO:0000313" key="3">
    <source>
        <dbReference type="Proteomes" id="UP000645517"/>
    </source>
</evidence>
<feature type="transmembrane region" description="Helical" evidence="1">
    <location>
        <begin position="12"/>
        <end position="30"/>
    </location>
</feature>
<evidence type="ECO:0000313" key="2">
    <source>
        <dbReference type="EMBL" id="GGN47996.1"/>
    </source>
</evidence>
<sequence length="73" mass="8545">MWTACGMSGFGWFNVLLFAVLAILVLMRFWPLLPRADSAMTLLRERYARGDITREHFELMRADLEVARRDKDP</sequence>
<accession>A0ABQ2JK81</accession>
<proteinExistence type="predicted"/>
<organism evidence="2 3">
    <name type="scientific">Deinococcus daejeonensis</name>
    <dbReference type="NCBI Taxonomy" id="1007098"/>
    <lineage>
        <taxon>Bacteria</taxon>
        <taxon>Thermotogati</taxon>
        <taxon>Deinococcota</taxon>
        <taxon>Deinococci</taxon>
        <taxon>Deinococcales</taxon>
        <taxon>Deinococcaceae</taxon>
        <taxon>Deinococcus</taxon>
    </lineage>
</organism>
<gene>
    <name evidence="2" type="ORF">GCM10010842_40040</name>
</gene>
<reference evidence="3" key="1">
    <citation type="journal article" date="2019" name="Int. J. Syst. Evol. Microbiol.">
        <title>The Global Catalogue of Microorganisms (GCM) 10K type strain sequencing project: providing services to taxonomists for standard genome sequencing and annotation.</title>
        <authorList>
            <consortium name="The Broad Institute Genomics Platform"/>
            <consortium name="The Broad Institute Genome Sequencing Center for Infectious Disease"/>
            <person name="Wu L."/>
            <person name="Ma J."/>
        </authorList>
    </citation>
    <scope>NUCLEOTIDE SEQUENCE [LARGE SCALE GENOMIC DNA]</scope>
    <source>
        <strain evidence="3">JCM 16918</strain>
    </source>
</reference>
<keyword evidence="1" id="KW-0472">Membrane</keyword>
<keyword evidence="3" id="KW-1185">Reference proteome</keyword>
<name>A0ABQ2JK81_9DEIO</name>
<comment type="caution">
    <text evidence="2">The sequence shown here is derived from an EMBL/GenBank/DDBJ whole genome shotgun (WGS) entry which is preliminary data.</text>
</comment>
<dbReference type="EMBL" id="BMOR01000048">
    <property type="protein sequence ID" value="GGN47996.1"/>
    <property type="molecule type" value="Genomic_DNA"/>
</dbReference>
<evidence type="ECO:0000256" key="1">
    <source>
        <dbReference type="SAM" id="Phobius"/>
    </source>
</evidence>